<dbReference type="RefSeq" id="WP_378256485.1">
    <property type="nucleotide sequence ID" value="NZ_JBHSIT010000005.1"/>
</dbReference>
<proteinExistence type="predicted"/>
<gene>
    <name evidence="1" type="ORF">ACFPCY_17745</name>
</gene>
<reference evidence="2" key="1">
    <citation type="journal article" date="2019" name="Int. J. Syst. Evol. Microbiol.">
        <title>The Global Catalogue of Microorganisms (GCM) 10K type strain sequencing project: providing services to taxonomists for standard genome sequencing and annotation.</title>
        <authorList>
            <consortium name="The Broad Institute Genomics Platform"/>
            <consortium name="The Broad Institute Genome Sequencing Center for Infectious Disease"/>
            <person name="Wu L."/>
            <person name="Ma J."/>
        </authorList>
    </citation>
    <scope>NUCLEOTIDE SEQUENCE [LARGE SCALE GENOMIC DNA]</scope>
    <source>
        <strain evidence="2">KLKA75</strain>
    </source>
</reference>
<evidence type="ECO:0000313" key="2">
    <source>
        <dbReference type="Proteomes" id="UP001595872"/>
    </source>
</evidence>
<organism evidence="1 2">
    <name type="scientific">Actinomadura gamaensis</name>
    <dbReference type="NCBI Taxonomy" id="1763541"/>
    <lineage>
        <taxon>Bacteria</taxon>
        <taxon>Bacillati</taxon>
        <taxon>Actinomycetota</taxon>
        <taxon>Actinomycetes</taxon>
        <taxon>Streptosporangiales</taxon>
        <taxon>Thermomonosporaceae</taxon>
        <taxon>Actinomadura</taxon>
    </lineage>
</organism>
<sequence length="149" mass="15337">MPGLVAALAEPEQTAVAVAGLWPHASGLRPVLVVEQDFRAAHRAESGDRVDAVLARLLGRIPGAGPGWQLQAQSGWATVRTLDGSLYGGPLVLPHSRTLRAAELGGCVLLVGTELRLADGLGTVPEGMARLNAVAREGRLVGGVDPVTA</sequence>
<protein>
    <submittedName>
        <fullName evidence="1">Uncharacterized protein</fullName>
    </submittedName>
</protein>
<dbReference type="EMBL" id="JBHSIT010000005">
    <property type="protein sequence ID" value="MFC4909170.1"/>
    <property type="molecule type" value="Genomic_DNA"/>
</dbReference>
<keyword evidence="2" id="KW-1185">Reference proteome</keyword>
<accession>A0ABV9TYC8</accession>
<name>A0ABV9TYC8_9ACTN</name>
<dbReference type="Proteomes" id="UP001595872">
    <property type="component" value="Unassembled WGS sequence"/>
</dbReference>
<evidence type="ECO:0000313" key="1">
    <source>
        <dbReference type="EMBL" id="MFC4909170.1"/>
    </source>
</evidence>
<comment type="caution">
    <text evidence="1">The sequence shown here is derived from an EMBL/GenBank/DDBJ whole genome shotgun (WGS) entry which is preliminary data.</text>
</comment>